<evidence type="ECO:0000313" key="3">
    <source>
        <dbReference type="EMBL" id="AMB21702.1"/>
    </source>
</evidence>
<dbReference type="EMBL" id="KM200722">
    <property type="protein sequence ID" value="AKC02076.1"/>
    <property type="molecule type" value="Genomic_DNA"/>
</dbReference>
<protein>
    <submittedName>
        <fullName evidence="3">Membrane ORF131</fullName>
    </submittedName>
</protein>
<evidence type="ECO:0000256" key="1">
    <source>
        <dbReference type="SAM" id="Phobius"/>
    </source>
</evidence>
<dbReference type="Proteomes" id="UP000142765">
    <property type="component" value="Segment"/>
</dbReference>
<reference evidence="4" key="3">
    <citation type="journal article" date="2022" name="Can. J. Microbiol.">
        <title>Characterization and Prevalence of A New Fatal Genotype CyHV-2 in Mainland China.</title>
        <authorList>
            <person name="Li L."/>
            <person name="Luo Y."/>
            <person name="Gao Z."/>
            <person name="Huang J."/>
            <person name="Zheng X."/>
            <person name="Nie H."/>
            <person name="Zhang J."/>
            <person name="Lin L."/>
            <person name="Yuan J."/>
        </authorList>
    </citation>
    <scope>NUCLEOTIDE SEQUENCE [LARGE SCALE GENOMIC DNA]</scope>
</reference>
<organism evidence="2 4">
    <name type="scientific">Cyprinid herpesvirus 2</name>
    <name type="common">CyHV-2</name>
    <dbReference type="NCBI Taxonomy" id="317878"/>
    <lineage>
        <taxon>Viruses</taxon>
        <taxon>Duplodnaviria</taxon>
        <taxon>Heunggongvirae</taxon>
        <taxon>Peploviricota</taxon>
        <taxon>Herviviricetes</taxon>
        <taxon>Herpesvirales</taxon>
        <taxon>Alloherpesviridae</taxon>
        <taxon>Cyvirus</taxon>
        <taxon>Cyvirus cyprinidallo2</taxon>
    </lineage>
</organism>
<keyword evidence="1" id="KW-0472">Membrane</keyword>
<sequence length="326" mass="35494">MTNLVLALAVLACVVVDQTYGFLNGTKTKEEEDAYITEQIREMMLLYGATQKVQEDTVQALLYQYLIFHHIDQWMTVPRILVGFFGYPDLTTTPFVPPSPVTAAPIITINVDLLKTTTTQTTTTFAPITTAPTTPSPQQLAASRAVYEASSIAVWLSQATTPVPTVPTVTTASTTPPPSTPELVVPTYMRDSAFDVGIIGVSPAPIPQPMIARSVPGSHAIHYRLLDPSMMATTTITTIRTPSIQPTVAQVTTETVDQQPQQYHWLDPAGFAQEVSKCKNSNEFLTCAKGPFAFALILSVSCILLVVIGVGLYKFIKKRYYSAGTM</sequence>
<gene>
    <name evidence="3" type="ORF">CyHV2_ORF131</name>
</gene>
<dbReference type="EMBL" id="KT387800">
    <property type="protein sequence ID" value="AMB21702.1"/>
    <property type="molecule type" value="Genomic_DNA"/>
</dbReference>
<name>A0A0E3T4T6_CYHV2</name>
<dbReference type="Proteomes" id="UP000126788">
    <property type="component" value="Genome"/>
</dbReference>
<evidence type="ECO:0000313" key="2">
    <source>
        <dbReference type="EMBL" id="AKC02076.1"/>
    </source>
</evidence>
<keyword evidence="1" id="KW-1133">Transmembrane helix</keyword>
<proteinExistence type="predicted"/>
<evidence type="ECO:0000313" key="4">
    <source>
        <dbReference type="Proteomes" id="UP000126788"/>
    </source>
</evidence>
<evidence type="ECO:0000313" key="5">
    <source>
        <dbReference type="Proteomes" id="UP000142765"/>
    </source>
</evidence>
<accession>A0A0E3T4T6</accession>
<keyword evidence="1" id="KW-0812">Transmembrane</keyword>
<reference evidence="3 5" key="2">
    <citation type="submission" date="2015-08" db="EMBL/GenBank/DDBJ databases">
        <authorList>
            <person name="Babu N.S."/>
            <person name="Beckwith C.J."/>
            <person name="Beseler K.G."/>
            <person name="Brison A."/>
            <person name="Carone J.V."/>
            <person name="Caskin T.P."/>
            <person name="Diamond M."/>
            <person name="Durham M.E."/>
            <person name="Foxe J.M."/>
            <person name="Go M."/>
            <person name="Henderson B.A."/>
            <person name="Jones I.B."/>
            <person name="McGettigan J.A."/>
            <person name="Micheletti S.J."/>
            <person name="Nasrallah M.E."/>
            <person name="Ortiz D."/>
            <person name="Piller C.R."/>
            <person name="Privatt S.R."/>
            <person name="Schneider S.L."/>
            <person name="Sharp S."/>
            <person name="Smith T.C."/>
            <person name="Stanton J.D."/>
            <person name="Ullery H.E."/>
            <person name="Wilson R.J."/>
            <person name="Serrano M.G."/>
            <person name="Buck G."/>
            <person name="Lee V."/>
            <person name="Wang Y."/>
            <person name="Carvalho R."/>
            <person name="Voegtly L."/>
            <person name="Shi R."/>
            <person name="Duckworth R."/>
            <person name="Johnson A."/>
            <person name="Loviza R."/>
            <person name="Walstead R."/>
            <person name="Shah Z."/>
            <person name="Kiflezghi M."/>
            <person name="Wade K."/>
            <person name="Ball S.L."/>
            <person name="Bradley K.W."/>
            <person name="Asai D.J."/>
            <person name="Bowman C.A."/>
            <person name="Russell D.A."/>
            <person name="Pope W.H."/>
            <person name="Jacobs-Sera D."/>
            <person name="Hendrix R.W."/>
            <person name="Hatfull G.F."/>
        </authorList>
    </citation>
    <scope>NUCLEOTIDE SEQUENCE [LARGE SCALE GENOMIC DNA]</scope>
    <source>
        <strain evidence="3">SY</strain>
    </source>
</reference>
<reference evidence="2" key="1">
    <citation type="journal article" date="2015" name="Can. J. Microbiol.">
        <title>Characterization and Prevalence of A New Fatal Genotype CyHV-2 in Mainland China.</title>
        <authorList>
            <person name="Li L."/>
            <person name="Luo Y."/>
            <person name="Gao Z."/>
            <person name="Huang J."/>
            <person name="Zheng X."/>
            <person name="Nie H."/>
            <person name="Zhang J."/>
            <person name="Lin L."/>
            <person name="Yuan J."/>
        </authorList>
    </citation>
    <scope>NUCLEOTIDE SEQUENCE [LARGE SCALE GENOMIC DNA]</scope>
    <source>
        <strain evidence="2">SY-C1</strain>
    </source>
</reference>
<feature type="transmembrane region" description="Helical" evidence="1">
    <location>
        <begin position="292"/>
        <end position="316"/>
    </location>
</feature>